<evidence type="ECO:0000313" key="10">
    <source>
        <dbReference type="EMBL" id="AFZ79253.1"/>
    </source>
</evidence>
<organism evidence="10 11">
    <name type="scientific">Theileria equi strain WA</name>
    <dbReference type="NCBI Taxonomy" id="1537102"/>
    <lineage>
        <taxon>Eukaryota</taxon>
        <taxon>Sar</taxon>
        <taxon>Alveolata</taxon>
        <taxon>Apicomplexa</taxon>
        <taxon>Aconoidasida</taxon>
        <taxon>Piroplasmida</taxon>
        <taxon>Theileriidae</taxon>
        <taxon>Theileria</taxon>
    </lineage>
</organism>
<dbReference type="SMART" id="SM00317">
    <property type="entry name" value="SET"/>
    <property type="match status" value="1"/>
</dbReference>
<proteinExistence type="predicted"/>
<sequence>MSDFLADYLLREHLPSDNFLFYNDCYYKGSRNAPFFDSKIVPLYEGLDVSHGFKLGYYKSASGSRASLYTRYSIPKEEFAHELDVVAPLEPNYDVQSDQNPQHLVKEEPMDSDSDQNLEDKYDTEKIADKDGTSSVFKQLEHGSNNSTSSWFERSVLQPYEPAMRRVVRRANFTDSSRFEGCQPLIKHQNTSDTQKIDICGMDNGKTGAEKLNSMAGQENIPAEHDNSRVLVEHRWSHLFRKEVKESRTNEKRDLELLYPAKEFPFTNLYTSDSPQELHGPAKRQSVTKYIANIPRSHIPSVGIAPIDMKTLVLSAKVLRILLLQCEKGEMGNIGEIVKSWLNYEIEGINLFELNKTLTEYIQWFKSRHSAWEPFSHECIDYLFEFYKIDELVVQLKRVVPGTSSMLLYKVLLSVSSSLFMTKPTESLFSKTARFNRIFGRVPSNNKREDQIIKSVSYYFSQRDDHCNICQTNNTQSPTIMHEYINFGGSPVTQLDMELGTWSHSTSFATCSLLDIPTLYSQQVQYSTKKYLSLIEDKNVNKQVRNNNYKLERIFSSDTSVLQDCDNDQCDEHLDLVSTDSDTTVANKLPNYKGFTHLKLEFSCPYANIESHTNDDKDTLDNIRPIVNILYSKDEKYYLAPTNGFHLYEDGYPVENILIQSARNNLFGFEYTNIRNSILMDIIASNKQLSGTVKPSFLLKAKHVTIGKSKIHGYGLFAVQPIPKGELILEYAGVVITEHLADILEREYDATIGGSTYLFRLDQNYIVDSTLFGNSARFINHSCNPNTMTTNFACIEDDGFGTHVGVYASRDILAGEELYYNYRLSEGSNKKEVCYCGDEMCQGYMSITK</sequence>
<gene>
    <name evidence="10" type="ORF">BEWA_021000</name>
</gene>
<protein>
    <recommendedName>
        <fullName evidence="12">SET domain-containing protein</fullName>
    </recommendedName>
</protein>
<evidence type="ECO:0000256" key="7">
    <source>
        <dbReference type="ARBA" id="ARBA00023242"/>
    </source>
</evidence>
<feature type="domain" description="SET" evidence="8">
    <location>
        <begin position="702"/>
        <end position="823"/>
    </location>
</feature>
<keyword evidence="7" id="KW-0539">Nucleus</keyword>
<keyword evidence="5" id="KW-0808">Transferase</keyword>
<accession>L0AVH9</accession>
<name>L0AVH9_THEEQ</name>
<dbReference type="GO" id="GO:0005634">
    <property type="term" value="C:nucleus"/>
    <property type="evidence" value="ECO:0007669"/>
    <property type="project" value="UniProtKB-SubCell"/>
</dbReference>
<dbReference type="AlphaFoldDB" id="L0AVH9"/>
<dbReference type="PANTHER" id="PTHR22884">
    <property type="entry name" value="SET DOMAIN PROTEINS"/>
    <property type="match status" value="1"/>
</dbReference>
<dbReference type="GO" id="GO:0032259">
    <property type="term" value="P:methylation"/>
    <property type="evidence" value="ECO:0007669"/>
    <property type="project" value="UniProtKB-KW"/>
</dbReference>
<dbReference type="GO" id="GO:0008168">
    <property type="term" value="F:methyltransferase activity"/>
    <property type="evidence" value="ECO:0007669"/>
    <property type="project" value="UniProtKB-KW"/>
</dbReference>
<comment type="subcellular location">
    <subcellularLocation>
        <location evidence="2">Chromosome</location>
    </subcellularLocation>
    <subcellularLocation>
        <location evidence="1">Nucleus</location>
    </subcellularLocation>
</comment>
<dbReference type="InterPro" id="IPR050777">
    <property type="entry name" value="SET2_Histone-Lys_MeTrsfase"/>
</dbReference>
<dbReference type="KEGG" id="beq:BEWA_021000"/>
<evidence type="ECO:0000256" key="5">
    <source>
        <dbReference type="ARBA" id="ARBA00022679"/>
    </source>
</evidence>
<dbReference type="Gene3D" id="2.170.270.10">
    <property type="entry name" value="SET domain"/>
    <property type="match status" value="1"/>
</dbReference>
<dbReference type="InterPro" id="IPR001214">
    <property type="entry name" value="SET_dom"/>
</dbReference>
<reference evidence="10 11" key="1">
    <citation type="journal article" date="2012" name="BMC Genomics">
        <title>Comparative genomic analysis and phylogenetic position of Theileria equi.</title>
        <authorList>
            <person name="Kappmeyer L.S."/>
            <person name="Thiagarajan M."/>
            <person name="Herndon D.R."/>
            <person name="Ramsay J.D."/>
            <person name="Caler E."/>
            <person name="Djikeng A."/>
            <person name="Gillespie J.J."/>
            <person name="Lau A.O."/>
            <person name="Roalson E.H."/>
            <person name="Silva J.C."/>
            <person name="Silva M.G."/>
            <person name="Suarez C.E."/>
            <person name="Ueti M.W."/>
            <person name="Nene V.M."/>
            <person name="Mealey R.H."/>
            <person name="Knowles D.P."/>
            <person name="Brayton K.A."/>
        </authorList>
    </citation>
    <scope>NUCLEOTIDE SEQUENCE [LARGE SCALE GENOMIC DNA]</scope>
    <source>
        <strain evidence="10 11">WA</strain>
    </source>
</reference>
<keyword evidence="11" id="KW-1185">Reference proteome</keyword>
<dbReference type="Proteomes" id="UP000031512">
    <property type="component" value="Chromosome 1"/>
</dbReference>
<evidence type="ECO:0000259" key="8">
    <source>
        <dbReference type="PROSITE" id="PS50280"/>
    </source>
</evidence>
<evidence type="ECO:0000256" key="2">
    <source>
        <dbReference type="ARBA" id="ARBA00004286"/>
    </source>
</evidence>
<evidence type="ECO:0000256" key="6">
    <source>
        <dbReference type="ARBA" id="ARBA00022691"/>
    </source>
</evidence>
<dbReference type="InterPro" id="IPR003616">
    <property type="entry name" value="Post-SET_dom"/>
</dbReference>
<dbReference type="Pfam" id="PF00856">
    <property type="entry name" value="SET"/>
    <property type="match status" value="1"/>
</dbReference>
<keyword evidence="6" id="KW-0949">S-adenosyl-L-methionine</keyword>
<dbReference type="PROSITE" id="PS50280">
    <property type="entry name" value="SET"/>
    <property type="match status" value="1"/>
</dbReference>
<evidence type="ECO:0000313" key="11">
    <source>
        <dbReference type="Proteomes" id="UP000031512"/>
    </source>
</evidence>
<dbReference type="VEuPathDB" id="PiroplasmaDB:BEWA_021000"/>
<evidence type="ECO:0000256" key="1">
    <source>
        <dbReference type="ARBA" id="ARBA00004123"/>
    </source>
</evidence>
<evidence type="ECO:0000259" key="9">
    <source>
        <dbReference type="PROSITE" id="PS50868"/>
    </source>
</evidence>
<dbReference type="RefSeq" id="XP_004828919.1">
    <property type="nucleotide sequence ID" value="XM_004828862.1"/>
</dbReference>
<dbReference type="PROSITE" id="PS50868">
    <property type="entry name" value="POST_SET"/>
    <property type="match status" value="1"/>
</dbReference>
<dbReference type="GeneID" id="15803304"/>
<evidence type="ECO:0000256" key="3">
    <source>
        <dbReference type="ARBA" id="ARBA00022454"/>
    </source>
</evidence>
<keyword evidence="3" id="KW-0158">Chromosome</keyword>
<dbReference type="GO" id="GO:0005694">
    <property type="term" value="C:chromosome"/>
    <property type="evidence" value="ECO:0007669"/>
    <property type="project" value="UniProtKB-SubCell"/>
</dbReference>
<evidence type="ECO:0000256" key="4">
    <source>
        <dbReference type="ARBA" id="ARBA00022603"/>
    </source>
</evidence>
<feature type="domain" description="Post-SET" evidence="9">
    <location>
        <begin position="830"/>
        <end position="846"/>
    </location>
</feature>
<dbReference type="OrthoDB" id="308383at2759"/>
<dbReference type="eggNOG" id="KOG1080">
    <property type="taxonomic scope" value="Eukaryota"/>
</dbReference>
<dbReference type="STRING" id="1537102.L0AVH9"/>
<dbReference type="SUPFAM" id="SSF82199">
    <property type="entry name" value="SET domain"/>
    <property type="match status" value="1"/>
</dbReference>
<dbReference type="InterPro" id="IPR046341">
    <property type="entry name" value="SET_dom_sf"/>
</dbReference>
<dbReference type="EMBL" id="CP001669">
    <property type="protein sequence ID" value="AFZ79253.1"/>
    <property type="molecule type" value="Genomic_DNA"/>
</dbReference>
<keyword evidence="4" id="KW-0489">Methyltransferase</keyword>
<evidence type="ECO:0008006" key="12">
    <source>
        <dbReference type="Google" id="ProtNLM"/>
    </source>
</evidence>